<accession>A0A0K2TNJ8</accession>
<dbReference type="EMBL" id="HACA01010277">
    <property type="protein sequence ID" value="CDW27638.1"/>
    <property type="molecule type" value="Transcribed_RNA"/>
</dbReference>
<organism evidence="1">
    <name type="scientific">Lepeophtheirus salmonis</name>
    <name type="common">Salmon louse</name>
    <name type="synonym">Caligus salmonis</name>
    <dbReference type="NCBI Taxonomy" id="72036"/>
    <lineage>
        <taxon>Eukaryota</taxon>
        <taxon>Metazoa</taxon>
        <taxon>Ecdysozoa</taxon>
        <taxon>Arthropoda</taxon>
        <taxon>Crustacea</taxon>
        <taxon>Multicrustacea</taxon>
        <taxon>Hexanauplia</taxon>
        <taxon>Copepoda</taxon>
        <taxon>Siphonostomatoida</taxon>
        <taxon>Caligidae</taxon>
        <taxon>Lepeophtheirus</taxon>
    </lineage>
</organism>
<sequence>MRYCQTYTDSPVS</sequence>
<name>A0A0K2TNJ8_LEPSM</name>
<reference evidence="1" key="1">
    <citation type="submission" date="2014-05" db="EMBL/GenBank/DDBJ databases">
        <authorList>
            <person name="Chronopoulou M."/>
        </authorList>
    </citation>
    <scope>NUCLEOTIDE SEQUENCE</scope>
    <source>
        <tissue evidence="1">Whole organism</tissue>
    </source>
</reference>
<protein>
    <submittedName>
        <fullName evidence="1">Uncharacterized protein</fullName>
    </submittedName>
</protein>
<evidence type="ECO:0000313" key="1">
    <source>
        <dbReference type="EMBL" id="CDW27638.1"/>
    </source>
</evidence>
<proteinExistence type="predicted"/>